<evidence type="ECO:0000313" key="3">
    <source>
        <dbReference type="Proteomes" id="UP000235405"/>
    </source>
</evidence>
<gene>
    <name evidence="2" type="ORF">BCV19_04810</name>
</gene>
<dbReference type="RefSeq" id="WP_102482220.1">
    <property type="nucleotide sequence ID" value="NZ_MCSW01000154.1"/>
</dbReference>
<dbReference type="GeneID" id="77319187"/>
<proteinExistence type="predicted"/>
<protein>
    <recommendedName>
        <fullName evidence="1">AAA domain-containing protein</fullName>
    </recommendedName>
</protein>
<dbReference type="Gene3D" id="3.40.50.300">
    <property type="entry name" value="P-loop containing nucleotide triphosphate hydrolases"/>
    <property type="match status" value="1"/>
</dbReference>
<name>A0A2N7CGQ9_VIBSP</name>
<evidence type="ECO:0000313" key="2">
    <source>
        <dbReference type="EMBL" id="PMF23090.1"/>
    </source>
</evidence>
<comment type="caution">
    <text evidence="2">The sequence shown here is derived from an EMBL/GenBank/DDBJ whole genome shotgun (WGS) entry which is preliminary data.</text>
</comment>
<organism evidence="2 3">
    <name type="scientific">Vibrio splendidus</name>
    <dbReference type="NCBI Taxonomy" id="29497"/>
    <lineage>
        <taxon>Bacteria</taxon>
        <taxon>Pseudomonadati</taxon>
        <taxon>Pseudomonadota</taxon>
        <taxon>Gammaproteobacteria</taxon>
        <taxon>Vibrionales</taxon>
        <taxon>Vibrionaceae</taxon>
        <taxon>Vibrio</taxon>
    </lineage>
</organism>
<dbReference type="InterPro" id="IPR025669">
    <property type="entry name" value="AAA_dom"/>
</dbReference>
<dbReference type="SUPFAM" id="SSF52540">
    <property type="entry name" value="P-loop containing nucleoside triphosphate hydrolases"/>
    <property type="match status" value="1"/>
</dbReference>
<sequence>MKVIDVWNPKGGQGKSMLTINLAAAAVELGKKVLVICQDPQGTSTLYHKGGKLPFEVLSSIPRTKPDADILIFDHQAADWDVPEGALLIMPFKPARDQYATYMDAFKRAELVGKSIITVVTDTSSHRPEEVNVTKAMKKRGAFTIPSSGVFGRAACEYRTIFDDALNRAYKVRERRREFLQIMSHILVEVK</sequence>
<dbReference type="Proteomes" id="UP000235405">
    <property type="component" value="Unassembled WGS sequence"/>
</dbReference>
<dbReference type="InterPro" id="IPR027417">
    <property type="entry name" value="P-loop_NTPase"/>
</dbReference>
<dbReference type="EMBL" id="MCSW01000154">
    <property type="protein sequence ID" value="PMF23090.1"/>
    <property type="molecule type" value="Genomic_DNA"/>
</dbReference>
<dbReference type="AlphaFoldDB" id="A0A2N7CGQ9"/>
<reference evidence="3" key="1">
    <citation type="submission" date="2016-07" db="EMBL/GenBank/DDBJ databases">
        <title>Nontailed viruses are major unrecognized killers of bacteria in the ocean.</title>
        <authorList>
            <person name="Kauffman K."/>
            <person name="Hussain F."/>
            <person name="Yang J."/>
            <person name="Arevalo P."/>
            <person name="Brown J."/>
            <person name="Cutler M."/>
            <person name="Kelly L."/>
            <person name="Polz M.F."/>
        </authorList>
    </citation>
    <scope>NUCLEOTIDE SEQUENCE [LARGE SCALE GENOMIC DNA]</scope>
    <source>
        <strain evidence="3">10N.286.54.F3</strain>
    </source>
</reference>
<evidence type="ECO:0000259" key="1">
    <source>
        <dbReference type="Pfam" id="PF13614"/>
    </source>
</evidence>
<dbReference type="CDD" id="cd02042">
    <property type="entry name" value="ParAB_family"/>
    <property type="match status" value="1"/>
</dbReference>
<dbReference type="Pfam" id="PF13614">
    <property type="entry name" value="AAA_31"/>
    <property type="match status" value="1"/>
</dbReference>
<accession>A0A2N7CGQ9</accession>
<feature type="domain" description="AAA" evidence="1">
    <location>
        <begin position="1"/>
        <end position="46"/>
    </location>
</feature>